<dbReference type="Gene3D" id="3.80.10.10">
    <property type="entry name" value="Ribonuclease Inhibitor"/>
    <property type="match status" value="1"/>
</dbReference>
<feature type="transmembrane region" description="Helical" evidence="1">
    <location>
        <begin position="16"/>
        <end position="35"/>
    </location>
</feature>
<evidence type="ECO:0000313" key="5">
    <source>
        <dbReference type="Proteomes" id="UP001201449"/>
    </source>
</evidence>
<dbReference type="InterPro" id="IPR032675">
    <property type="entry name" value="LRR_dom_sf"/>
</dbReference>
<sequence length="463" mass="50977">MAFLALIELLGRMHPLLVHLPIGFLIFGIFLIFYSKKENNLLPAVRLAVILGLLAAIASAISGWLLYQSEGFAFETVRGHLIAGVITSILSGWLLWVSHRRTAVDRSIKWISAALGIALLITGHLGGNLTHGDDYLVEVLPEPVQSWLGYEPEAPKPIALDPDQWQEALVYEDLVMPILQQNCVSCHSPKNKKGGLMLTSIEAIQQGGENGPVLTKENPLESPLVARMLLPLDHEDHMPPKEKRQPEKAHIELLKAWIAAGADFSKTLGAAGIEKNLLIPFFKKESIPDFPITDLPPIPVDSLKVFAEKGILVEPISLDNSLLKVSCINFADFTDADWEMLEGIGSHIAWLDLSGTAVSDSLMVHVAGLPNLTVLKLSNTALRGILLEKLNANTNLKRLYLNQTEVDWNTLEVLKTHPSLMGLFAYNTPASKSETPDWAKKWGIKLETGGYQLPVVETEKVVY</sequence>
<evidence type="ECO:0008006" key="6">
    <source>
        <dbReference type="Google" id="ProtNLM"/>
    </source>
</evidence>
<dbReference type="Pfam" id="PF07635">
    <property type="entry name" value="PSCyt1"/>
    <property type="match status" value="1"/>
</dbReference>
<evidence type="ECO:0000256" key="1">
    <source>
        <dbReference type="SAM" id="Phobius"/>
    </source>
</evidence>
<protein>
    <recommendedName>
        <fullName evidence="6">Planctomycete cytochrome C</fullName>
    </recommendedName>
</protein>
<dbReference type="SUPFAM" id="SSF52047">
    <property type="entry name" value="RNI-like"/>
    <property type="match status" value="1"/>
</dbReference>
<dbReference type="PANTHER" id="PTHR35889:SF3">
    <property type="entry name" value="F-BOX DOMAIN-CONTAINING PROTEIN"/>
    <property type="match status" value="1"/>
</dbReference>
<feature type="transmembrane region" description="Helical" evidence="1">
    <location>
        <begin position="79"/>
        <end position="98"/>
    </location>
</feature>
<gene>
    <name evidence="4" type="ORF">L0U89_15515</name>
</gene>
<dbReference type="InterPro" id="IPR019251">
    <property type="entry name" value="DUF2231_TM"/>
</dbReference>
<evidence type="ECO:0000313" key="4">
    <source>
        <dbReference type="EMBL" id="MCF1752468.1"/>
    </source>
</evidence>
<keyword evidence="1" id="KW-1133">Transmembrane helix</keyword>
<keyword evidence="5" id="KW-1185">Reference proteome</keyword>
<accession>A0ABS9C023</accession>
<dbReference type="PANTHER" id="PTHR35889">
    <property type="entry name" value="CYCLOINULO-OLIGOSACCHARIDE FRUCTANOTRANSFERASE-RELATED"/>
    <property type="match status" value="1"/>
</dbReference>
<organism evidence="4 5">
    <name type="scientific">Mariniradius sediminis</name>
    <dbReference type="NCBI Taxonomy" id="2909237"/>
    <lineage>
        <taxon>Bacteria</taxon>
        <taxon>Pseudomonadati</taxon>
        <taxon>Bacteroidota</taxon>
        <taxon>Cytophagia</taxon>
        <taxon>Cytophagales</taxon>
        <taxon>Cyclobacteriaceae</taxon>
        <taxon>Mariniradius</taxon>
    </lineage>
</organism>
<feature type="domain" description="Cytochrome C Planctomycete-type" evidence="2">
    <location>
        <begin position="183"/>
        <end position="242"/>
    </location>
</feature>
<feature type="domain" description="DUF2231" evidence="3">
    <location>
        <begin position="13"/>
        <end position="130"/>
    </location>
</feature>
<comment type="caution">
    <text evidence="4">The sequence shown here is derived from an EMBL/GenBank/DDBJ whole genome shotgun (WGS) entry which is preliminary data.</text>
</comment>
<dbReference type="Pfam" id="PF09990">
    <property type="entry name" value="DUF2231"/>
    <property type="match status" value="1"/>
</dbReference>
<keyword evidence="1" id="KW-0472">Membrane</keyword>
<name>A0ABS9C023_9BACT</name>
<feature type="transmembrane region" description="Helical" evidence="1">
    <location>
        <begin position="47"/>
        <end position="67"/>
    </location>
</feature>
<proteinExistence type="predicted"/>
<keyword evidence="1" id="KW-0812">Transmembrane</keyword>
<dbReference type="EMBL" id="JAKEVZ010000012">
    <property type="protein sequence ID" value="MCF1752468.1"/>
    <property type="molecule type" value="Genomic_DNA"/>
</dbReference>
<dbReference type="InterPro" id="IPR011429">
    <property type="entry name" value="Cyt_c_Planctomycete-type"/>
</dbReference>
<evidence type="ECO:0000259" key="2">
    <source>
        <dbReference type="Pfam" id="PF07635"/>
    </source>
</evidence>
<reference evidence="4 5" key="1">
    <citation type="submission" date="2022-01" db="EMBL/GenBank/DDBJ databases">
        <title>Mariniradius saccharolyticus sp. nov., isolated from sediment of a river.</title>
        <authorList>
            <person name="Liu H."/>
        </authorList>
    </citation>
    <scope>NUCLEOTIDE SEQUENCE [LARGE SCALE GENOMIC DNA]</scope>
    <source>
        <strain evidence="4 5">RY-2</strain>
    </source>
</reference>
<feature type="transmembrane region" description="Helical" evidence="1">
    <location>
        <begin position="110"/>
        <end position="127"/>
    </location>
</feature>
<dbReference type="Proteomes" id="UP001201449">
    <property type="component" value="Unassembled WGS sequence"/>
</dbReference>
<dbReference type="RefSeq" id="WP_234862356.1">
    <property type="nucleotide sequence ID" value="NZ_JAKEVZ010000012.1"/>
</dbReference>
<evidence type="ECO:0000259" key="3">
    <source>
        <dbReference type="Pfam" id="PF09990"/>
    </source>
</evidence>